<dbReference type="Pfam" id="PF13379">
    <property type="entry name" value="NMT1_2"/>
    <property type="match status" value="1"/>
</dbReference>
<comment type="subcellular location">
    <subcellularLocation>
        <location evidence="1">Periplasm</location>
    </subcellularLocation>
</comment>
<sequence>MHDITRRSAMTLAGALAAGAASAQGPARLNVVAFAGASNLVLWAGQAQGIFARHGVEVALELTPNSRAMASDLYAGKFDLALTSVDNIVAYNEGQGEAQLPGPSDFAAFFGVDDGMLSVMAAADVPDLAGLRGKVVSVDAMTTGFAFVLREVLGQAGIADQVEWVAVGGGAQRLAALLEGKQAATLLNTPLDLAAEARGFRRLARGRDAVGAYQGIVAAARRGVIDQKRAALVGFTRGFRDSLAWLDANRAEAAAILTARANMPPPVAARAATALLDAERGIYRDLRIDEAGLRTVLRLRSKYAQPAKELGDITRYIDPSIRAAALG</sequence>
<evidence type="ECO:0000256" key="1">
    <source>
        <dbReference type="ARBA" id="ARBA00004418"/>
    </source>
</evidence>
<evidence type="ECO:0000256" key="3">
    <source>
        <dbReference type="ARBA" id="ARBA00022729"/>
    </source>
</evidence>
<reference evidence="6" key="1">
    <citation type="journal article" date="2019" name="Int. J. Syst. Evol. Microbiol.">
        <title>The Global Catalogue of Microorganisms (GCM) 10K type strain sequencing project: providing services to taxonomists for standard genome sequencing and annotation.</title>
        <authorList>
            <consortium name="The Broad Institute Genomics Platform"/>
            <consortium name="The Broad Institute Genome Sequencing Center for Infectious Disease"/>
            <person name="Wu L."/>
            <person name="Ma J."/>
        </authorList>
    </citation>
    <scope>NUCLEOTIDE SEQUENCE [LARGE SCALE GENOMIC DNA]</scope>
    <source>
        <strain evidence="6">CGMCC 1.16855</strain>
    </source>
</reference>
<feature type="signal peptide" evidence="4">
    <location>
        <begin position="1"/>
        <end position="23"/>
    </location>
</feature>
<dbReference type="EMBL" id="JBHRSB010000001">
    <property type="protein sequence ID" value="MFC2999257.1"/>
    <property type="molecule type" value="Genomic_DNA"/>
</dbReference>
<feature type="chain" id="PRO_5045652020" evidence="4">
    <location>
        <begin position="24"/>
        <end position="327"/>
    </location>
</feature>
<name>A0ABV7BNM1_9PROT</name>
<gene>
    <name evidence="5" type="ORF">ACFOD3_05075</name>
</gene>
<evidence type="ECO:0000313" key="6">
    <source>
        <dbReference type="Proteomes" id="UP001595420"/>
    </source>
</evidence>
<evidence type="ECO:0000313" key="5">
    <source>
        <dbReference type="EMBL" id="MFC2999257.1"/>
    </source>
</evidence>
<organism evidence="5 6">
    <name type="scientific">Falsiroseomonas tokyonensis</name>
    <dbReference type="NCBI Taxonomy" id="430521"/>
    <lineage>
        <taxon>Bacteria</taxon>
        <taxon>Pseudomonadati</taxon>
        <taxon>Pseudomonadota</taxon>
        <taxon>Alphaproteobacteria</taxon>
        <taxon>Acetobacterales</taxon>
        <taxon>Roseomonadaceae</taxon>
        <taxon>Falsiroseomonas</taxon>
    </lineage>
</organism>
<dbReference type="PROSITE" id="PS51318">
    <property type="entry name" value="TAT"/>
    <property type="match status" value="1"/>
</dbReference>
<dbReference type="RefSeq" id="WP_216835169.1">
    <property type="nucleotide sequence ID" value="NZ_JAFNJS010000001.1"/>
</dbReference>
<evidence type="ECO:0000256" key="4">
    <source>
        <dbReference type="SAM" id="SignalP"/>
    </source>
</evidence>
<dbReference type="InterPro" id="IPR006311">
    <property type="entry name" value="TAT_signal"/>
</dbReference>
<keyword evidence="3 4" id="KW-0732">Signal</keyword>
<proteinExistence type="inferred from homology"/>
<comment type="caution">
    <text evidence="5">The sequence shown here is derived from an EMBL/GenBank/DDBJ whole genome shotgun (WGS) entry which is preliminary data.</text>
</comment>
<dbReference type="PANTHER" id="PTHR30024:SF47">
    <property type="entry name" value="TAURINE-BINDING PERIPLASMIC PROTEIN"/>
    <property type="match status" value="1"/>
</dbReference>
<protein>
    <submittedName>
        <fullName evidence="5">ABC transporter substrate-binding protein</fullName>
    </submittedName>
</protein>
<evidence type="ECO:0000256" key="2">
    <source>
        <dbReference type="ARBA" id="ARBA00010742"/>
    </source>
</evidence>
<comment type="similarity">
    <text evidence="2">Belongs to the bacterial solute-binding protein SsuA/TauA family.</text>
</comment>
<dbReference type="Proteomes" id="UP001595420">
    <property type="component" value="Unassembled WGS sequence"/>
</dbReference>
<dbReference type="PANTHER" id="PTHR30024">
    <property type="entry name" value="ALIPHATIC SULFONATES-BINDING PROTEIN-RELATED"/>
    <property type="match status" value="1"/>
</dbReference>
<keyword evidence="6" id="KW-1185">Reference proteome</keyword>
<accession>A0ABV7BNM1</accession>